<accession>A0ABD2N8I9</accession>
<dbReference type="EMBL" id="JABFTP020000083">
    <property type="protein sequence ID" value="KAL3275068.1"/>
    <property type="molecule type" value="Genomic_DNA"/>
</dbReference>
<protein>
    <submittedName>
        <fullName evidence="1">Uncharacterized protein</fullName>
    </submittedName>
</protein>
<gene>
    <name evidence="1" type="ORF">HHI36_019840</name>
</gene>
<dbReference type="AlphaFoldDB" id="A0ABD2N8I9"/>
<reference evidence="1 2" key="1">
    <citation type="journal article" date="2021" name="BMC Biol.">
        <title>Horizontally acquired antibacterial genes associated with adaptive radiation of ladybird beetles.</title>
        <authorList>
            <person name="Li H.S."/>
            <person name="Tang X.F."/>
            <person name="Huang Y.H."/>
            <person name="Xu Z.Y."/>
            <person name="Chen M.L."/>
            <person name="Du X.Y."/>
            <person name="Qiu B.Y."/>
            <person name="Chen P.T."/>
            <person name="Zhang W."/>
            <person name="Slipinski A."/>
            <person name="Escalona H.E."/>
            <person name="Waterhouse R.M."/>
            <person name="Zwick A."/>
            <person name="Pang H."/>
        </authorList>
    </citation>
    <scope>NUCLEOTIDE SEQUENCE [LARGE SCALE GENOMIC DNA]</scope>
    <source>
        <strain evidence="1">SYSU2018</strain>
    </source>
</reference>
<dbReference type="Proteomes" id="UP001516400">
    <property type="component" value="Unassembled WGS sequence"/>
</dbReference>
<comment type="caution">
    <text evidence="1">The sequence shown here is derived from an EMBL/GenBank/DDBJ whole genome shotgun (WGS) entry which is preliminary data.</text>
</comment>
<evidence type="ECO:0000313" key="1">
    <source>
        <dbReference type="EMBL" id="KAL3275068.1"/>
    </source>
</evidence>
<sequence length="91" mass="9858">MMSGRLCMGCDDLSKGEILLTRPVVMKESIQRAYDLINKDLNGLSGGAEQYALKLNPSKSQVMVFRSGSSGGLDGIRVTVERVDVPRGNKV</sequence>
<name>A0ABD2N8I9_9CUCU</name>
<organism evidence="1 2">
    <name type="scientific">Cryptolaemus montrouzieri</name>
    <dbReference type="NCBI Taxonomy" id="559131"/>
    <lineage>
        <taxon>Eukaryota</taxon>
        <taxon>Metazoa</taxon>
        <taxon>Ecdysozoa</taxon>
        <taxon>Arthropoda</taxon>
        <taxon>Hexapoda</taxon>
        <taxon>Insecta</taxon>
        <taxon>Pterygota</taxon>
        <taxon>Neoptera</taxon>
        <taxon>Endopterygota</taxon>
        <taxon>Coleoptera</taxon>
        <taxon>Polyphaga</taxon>
        <taxon>Cucujiformia</taxon>
        <taxon>Coccinelloidea</taxon>
        <taxon>Coccinellidae</taxon>
        <taxon>Scymninae</taxon>
        <taxon>Scymnini</taxon>
        <taxon>Cryptolaemus</taxon>
    </lineage>
</organism>
<keyword evidence="2" id="KW-1185">Reference proteome</keyword>
<evidence type="ECO:0000313" key="2">
    <source>
        <dbReference type="Proteomes" id="UP001516400"/>
    </source>
</evidence>
<proteinExistence type="predicted"/>